<evidence type="ECO:0000256" key="2">
    <source>
        <dbReference type="ARBA" id="ARBA00008576"/>
    </source>
</evidence>
<feature type="region of interest" description="Disordered" evidence="4">
    <location>
        <begin position="1"/>
        <end position="32"/>
    </location>
</feature>
<feature type="compositionally biased region" description="Basic and acidic residues" evidence="4">
    <location>
        <begin position="243"/>
        <end position="267"/>
    </location>
</feature>
<feature type="compositionally biased region" description="Acidic residues" evidence="4">
    <location>
        <begin position="144"/>
        <end position="154"/>
    </location>
</feature>
<evidence type="ECO:0000256" key="3">
    <source>
        <dbReference type="ARBA" id="ARBA00023242"/>
    </source>
</evidence>
<dbReference type="Proteomes" id="UP000070444">
    <property type="component" value="Unassembled WGS sequence"/>
</dbReference>
<dbReference type="OrthoDB" id="5577072at2759"/>
<protein>
    <recommendedName>
        <fullName evidence="5">Spp2/MOS2 G-patch domain-containing protein</fullName>
    </recommendedName>
</protein>
<gene>
    <name evidence="6" type="ORF">CONCODRAFT_80755</name>
</gene>
<keyword evidence="3" id="KW-0539">Nucleus</keyword>
<dbReference type="GO" id="GO:0005681">
    <property type="term" value="C:spliceosomal complex"/>
    <property type="evidence" value="ECO:0007669"/>
    <property type="project" value="TreeGrafter"/>
</dbReference>
<evidence type="ECO:0000313" key="7">
    <source>
        <dbReference type="Proteomes" id="UP000070444"/>
    </source>
</evidence>
<comment type="similarity">
    <text evidence="2">Belongs to the SPP2 family.</text>
</comment>
<organism evidence="6 7">
    <name type="scientific">Conidiobolus coronatus (strain ATCC 28846 / CBS 209.66 / NRRL 28638)</name>
    <name type="common">Delacroixia coronata</name>
    <dbReference type="NCBI Taxonomy" id="796925"/>
    <lineage>
        <taxon>Eukaryota</taxon>
        <taxon>Fungi</taxon>
        <taxon>Fungi incertae sedis</taxon>
        <taxon>Zoopagomycota</taxon>
        <taxon>Entomophthoromycotina</taxon>
        <taxon>Entomophthoromycetes</taxon>
        <taxon>Entomophthorales</taxon>
        <taxon>Ancylistaceae</taxon>
        <taxon>Conidiobolus</taxon>
    </lineage>
</organism>
<dbReference type="Pfam" id="PF12656">
    <property type="entry name" value="G-patch_2"/>
    <property type="match status" value="1"/>
</dbReference>
<reference evidence="6 7" key="1">
    <citation type="journal article" date="2015" name="Genome Biol. Evol.">
        <title>Phylogenomic analyses indicate that early fungi evolved digesting cell walls of algal ancestors of land plants.</title>
        <authorList>
            <person name="Chang Y."/>
            <person name="Wang S."/>
            <person name="Sekimoto S."/>
            <person name="Aerts A.L."/>
            <person name="Choi C."/>
            <person name="Clum A."/>
            <person name="LaButti K.M."/>
            <person name="Lindquist E.A."/>
            <person name="Yee Ngan C."/>
            <person name="Ohm R.A."/>
            <person name="Salamov A.A."/>
            <person name="Grigoriev I.V."/>
            <person name="Spatafora J.W."/>
            <person name="Berbee M.L."/>
        </authorList>
    </citation>
    <scope>NUCLEOTIDE SEQUENCE [LARGE SCALE GENOMIC DNA]</scope>
    <source>
        <strain evidence="6 7">NRRL 28638</strain>
    </source>
</reference>
<dbReference type="GO" id="GO:0000398">
    <property type="term" value="P:mRNA splicing, via spliceosome"/>
    <property type="evidence" value="ECO:0007669"/>
    <property type="project" value="InterPro"/>
</dbReference>
<dbReference type="PANTHER" id="PTHR15818:SF2">
    <property type="entry name" value="G-PATCH DOMAIN AND KOW MOTIFS-CONTAINING PROTEIN"/>
    <property type="match status" value="1"/>
</dbReference>
<comment type="subcellular location">
    <subcellularLocation>
        <location evidence="1">Nucleus</location>
    </subcellularLocation>
</comment>
<dbReference type="STRING" id="796925.A0A137NRW6"/>
<evidence type="ECO:0000313" key="6">
    <source>
        <dbReference type="EMBL" id="KXN65495.1"/>
    </source>
</evidence>
<sequence>MFKKNQNSSNFKKFGLKKSTEGTTNISSGNGIGFKFTSTKPTSFNNISKNRVNLGEEVVDKSDKDKTQLITEFDPNAKDPSEIPVKRVIPCIEEEGGWKSRKKSSYIPKSQPIGKDAITSQVINGVDSNTQYGLRVMKPKQVEEVEETVDETEVPESSTKDTQPKEPLTLEQQAIKELMNDATNTKEVKVMTIPLQPYNETDAYRQDVETRPESCTLQDYEETPIEEFGLAMLRGMGWDEEAEEKKKAKQKNKDKEKELVPQPREKLLGLGAKPQPKPVFKGKGSYQKPPSRR</sequence>
<feature type="non-terminal residue" evidence="6">
    <location>
        <position position="1"/>
    </location>
</feature>
<feature type="compositionally biased region" description="Low complexity" evidence="4">
    <location>
        <begin position="1"/>
        <end position="13"/>
    </location>
</feature>
<feature type="domain" description="Spp2/MOS2 G-patch" evidence="5">
    <location>
        <begin position="212"/>
        <end position="275"/>
    </location>
</feature>
<feature type="region of interest" description="Disordered" evidence="4">
    <location>
        <begin position="234"/>
        <end position="293"/>
    </location>
</feature>
<evidence type="ECO:0000256" key="1">
    <source>
        <dbReference type="ARBA" id="ARBA00004123"/>
    </source>
</evidence>
<keyword evidence="7" id="KW-1185">Reference proteome</keyword>
<dbReference type="InterPro" id="IPR045166">
    <property type="entry name" value="Spp2-like"/>
</dbReference>
<dbReference type="InterPro" id="IPR026822">
    <property type="entry name" value="Spp2/MOS2_G-patch"/>
</dbReference>
<proteinExistence type="inferred from homology"/>
<feature type="region of interest" description="Disordered" evidence="4">
    <location>
        <begin position="144"/>
        <end position="167"/>
    </location>
</feature>
<dbReference type="PANTHER" id="PTHR15818">
    <property type="entry name" value="G PATCH AND KOW-CONTAINING"/>
    <property type="match status" value="1"/>
</dbReference>
<evidence type="ECO:0000259" key="5">
    <source>
        <dbReference type="Pfam" id="PF12656"/>
    </source>
</evidence>
<accession>A0A137NRW6</accession>
<name>A0A137NRW6_CONC2</name>
<dbReference type="EMBL" id="KQ964869">
    <property type="protein sequence ID" value="KXN65495.1"/>
    <property type="molecule type" value="Genomic_DNA"/>
</dbReference>
<dbReference type="AlphaFoldDB" id="A0A137NRW6"/>
<evidence type="ECO:0000256" key="4">
    <source>
        <dbReference type="SAM" id="MobiDB-lite"/>
    </source>
</evidence>